<name>A0A3G4ZXY5_9VIRU</name>
<sequence length="400" mass="45754">MNKNNIVIKLDYQYLNNYKLSKTGGTIEDELKKIYDQIAISTDKYYVDLDVAIKSVKKMDSKGENSLLLSGFFNELPIVCKCINFFGDPIIVSILILLKFDTTHIYNHLLKLDDNILDKLDIILPQYTENVYFDANKEYIITKLLSENKRTSNFVPKIYHTVVGLDDLYNHTGISALDGVKCNNYLFKLNKYIFMEKLTGTDLLSQLPILSTDNPDEILKIYIQATCILYMAKKEINLIHDDMNLGNIFCVPIVKSELIFHTEIKEYKTVSIVTDNKTILIDFGCAGCITSIYKIPFGFGTGLSAVDSAYAFSEATFTHDKHIADFMKIADQIINSHKPVSSKILDFFTQIYKVKINETQHTFGKTIVTNCHYLFTCEYKTYDELVTATLNIAKKMNFIK</sequence>
<protein>
    <recommendedName>
        <fullName evidence="2">Protein kinase domain-containing protein</fullName>
    </recommendedName>
</protein>
<dbReference type="SUPFAM" id="SSF56112">
    <property type="entry name" value="Protein kinase-like (PK-like)"/>
    <property type="match status" value="1"/>
</dbReference>
<accession>A0A3G4ZXY5</accession>
<evidence type="ECO:0008006" key="2">
    <source>
        <dbReference type="Google" id="ProtNLM"/>
    </source>
</evidence>
<dbReference type="EMBL" id="MK072181">
    <property type="protein sequence ID" value="AYV79776.1"/>
    <property type="molecule type" value="Genomic_DNA"/>
</dbReference>
<evidence type="ECO:0000313" key="1">
    <source>
        <dbReference type="EMBL" id="AYV79776.1"/>
    </source>
</evidence>
<reference evidence="1" key="1">
    <citation type="submission" date="2018-10" db="EMBL/GenBank/DDBJ databases">
        <title>Hidden diversity of soil giant viruses.</title>
        <authorList>
            <person name="Schulz F."/>
            <person name="Alteio L."/>
            <person name="Goudeau D."/>
            <person name="Ryan E.M."/>
            <person name="Malmstrom R.R."/>
            <person name="Blanchard J."/>
            <person name="Woyke T."/>
        </authorList>
    </citation>
    <scope>NUCLEOTIDE SEQUENCE</scope>
    <source>
        <strain evidence="1">FNV1</strain>
    </source>
</reference>
<dbReference type="InterPro" id="IPR011009">
    <property type="entry name" value="Kinase-like_dom_sf"/>
</dbReference>
<gene>
    <name evidence="1" type="ORF">Faunusvirus50_2</name>
</gene>
<organism evidence="1">
    <name type="scientific">Faunusvirus sp</name>
    <dbReference type="NCBI Taxonomy" id="2487766"/>
    <lineage>
        <taxon>Viruses</taxon>
        <taxon>Varidnaviria</taxon>
        <taxon>Bamfordvirae</taxon>
        <taxon>Nucleocytoviricota</taxon>
        <taxon>Megaviricetes</taxon>
        <taxon>Imitervirales</taxon>
        <taxon>Mimiviridae</taxon>
    </lineage>
</organism>
<proteinExistence type="predicted"/>